<evidence type="ECO:0000313" key="1">
    <source>
        <dbReference type="EMBL" id="KAI9394287.1"/>
    </source>
</evidence>
<sequence length="97" mass="10794">MECVAQGIIETQATNIVDGIFNLPFPSILWFSSSVQIKRNGVVASKSSFCQLGDEVKVKKPYTKMACHWLCSRPMVGWSRSVAPVNRSLLKFPCSNQ</sequence>
<gene>
    <name evidence="1" type="ORF">POPTR_005G073733v4</name>
</gene>
<proteinExistence type="predicted"/>
<protein>
    <submittedName>
        <fullName evidence="1">Uncharacterized protein</fullName>
    </submittedName>
</protein>
<accession>A0ACC0SYC8</accession>
<dbReference type="EMBL" id="CM009294">
    <property type="protein sequence ID" value="KAI9394287.1"/>
    <property type="molecule type" value="Genomic_DNA"/>
</dbReference>
<organism evidence="1 2">
    <name type="scientific">Populus trichocarpa</name>
    <name type="common">Western balsam poplar</name>
    <name type="synonym">Populus balsamifera subsp. trichocarpa</name>
    <dbReference type="NCBI Taxonomy" id="3694"/>
    <lineage>
        <taxon>Eukaryota</taxon>
        <taxon>Viridiplantae</taxon>
        <taxon>Streptophyta</taxon>
        <taxon>Embryophyta</taxon>
        <taxon>Tracheophyta</taxon>
        <taxon>Spermatophyta</taxon>
        <taxon>Magnoliopsida</taxon>
        <taxon>eudicotyledons</taxon>
        <taxon>Gunneridae</taxon>
        <taxon>Pentapetalae</taxon>
        <taxon>rosids</taxon>
        <taxon>fabids</taxon>
        <taxon>Malpighiales</taxon>
        <taxon>Salicaceae</taxon>
        <taxon>Saliceae</taxon>
        <taxon>Populus</taxon>
    </lineage>
</organism>
<name>A0ACC0SYC8_POPTR</name>
<comment type="caution">
    <text evidence="1">The sequence shown here is derived from an EMBL/GenBank/DDBJ whole genome shotgun (WGS) entry which is preliminary data.</text>
</comment>
<evidence type="ECO:0000313" key="2">
    <source>
        <dbReference type="Proteomes" id="UP000006729"/>
    </source>
</evidence>
<reference evidence="1 2" key="1">
    <citation type="journal article" date="2006" name="Science">
        <title>The genome of black cottonwood, Populus trichocarpa (Torr. &amp; Gray).</title>
        <authorList>
            <person name="Tuskan G.A."/>
            <person name="Difazio S."/>
            <person name="Jansson S."/>
            <person name="Bohlmann J."/>
            <person name="Grigoriev I."/>
            <person name="Hellsten U."/>
            <person name="Putnam N."/>
            <person name="Ralph S."/>
            <person name="Rombauts S."/>
            <person name="Salamov A."/>
            <person name="Schein J."/>
            <person name="Sterck L."/>
            <person name="Aerts A."/>
            <person name="Bhalerao R.R."/>
            <person name="Bhalerao R.P."/>
            <person name="Blaudez D."/>
            <person name="Boerjan W."/>
            <person name="Brun A."/>
            <person name="Brunner A."/>
            <person name="Busov V."/>
            <person name="Campbell M."/>
            <person name="Carlson J."/>
            <person name="Chalot M."/>
            <person name="Chapman J."/>
            <person name="Chen G.L."/>
            <person name="Cooper D."/>
            <person name="Coutinho P.M."/>
            <person name="Couturier J."/>
            <person name="Covert S."/>
            <person name="Cronk Q."/>
            <person name="Cunningham R."/>
            <person name="Davis J."/>
            <person name="Degroeve S."/>
            <person name="Dejardin A."/>
            <person name="Depamphilis C."/>
            <person name="Detter J."/>
            <person name="Dirks B."/>
            <person name="Dubchak I."/>
            <person name="Duplessis S."/>
            <person name="Ehlting J."/>
            <person name="Ellis B."/>
            <person name="Gendler K."/>
            <person name="Goodstein D."/>
            <person name="Gribskov M."/>
            <person name="Grimwood J."/>
            <person name="Groover A."/>
            <person name="Gunter L."/>
            <person name="Hamberger B."/>
            <person name="Heinze B."/>
            <person name="Helariutta Y."/>
            <person name="Henrissat B."/>
            <person name="Holligan D."/>
            <person name="Holt R."/>
            <person name="Huang W."/>
            <person name="Islam-Faridi N."/>
            <person name="Jones S."/>
            <person name="Jones-Rhoades M."/>
            <person name="Jorgensen R."/>
            <person name="Joshi C."/>
            <person name="Kangasjarvi J."/>
            <person name="Karlsson J."/>
            <person name="Kelleher C."/>
            <person name="Kirkpatrick R."/>
            <person name="Kirst M."/>
            <person name="Kohler A."/>
            <person name="Kalluri U."/>
            <person name="Larimer F."/>
            <person name="Leebens-Mack J."/>
            <person name="Leple J.C."/>
            <person name="Locascio P."/>
            <person name="Lou Y."/>
            <person name="Lucas S."/>
            <person name="Martin F."/>
            <person name="Montanini B."/>
            <person name="Napoli C."/>
            <person name="Nelson D.R."/>
            <person name="Nelson C."/>
            <person name="Nieminen K."/>
            <person name="Nilsson O."/>
            <person name="Pereda V."/>
            <person name="Peter G."/>
            <person name="Philippe R."/>
            <person name="Pilate G."/>
            <person name="Poliakov A."/>
            <person name="Razumovskaya J."/>
            <person name="Richardson P."/>
            <person name="Rinaldi C."/>
            <person name="Ritland K."/>
            <person name="Rouze P."/>
            <person name="Ryaboy D."/>
            <person name="Schmutz J."/>
            <person name="Schrader J."/>
            <person name="Segerman B."/>
            <person name="Shin H."/>
            <person name="Siddiqui A."/>
            <person name="Sterky F."/>
            <person name="Terry A."/>
            <person name="Tsai C.J."/>
            <person name="Uberbacher E."/>
            <person name="Unneberg P."/>
            <person name="Vahala J."/>
            <person name="Wall K."/>
            <person name="Wessler S."/>
            <person name="Yang G."/>
            <person name="Yin T."/>
            <person name="Douglas C."/>
            <person name="Marra M."/>
            <person name="Sandberg G."/>
            <person name="Van de Peer Y."/>
            <person name="Rokhsar D."/>
        </authorList>
    </citation>
    <scope>NUCLEOTIDE SEQUENCE [LARGE SCALE GENOMIC DNA]</scope>
    <source>
        <strain evidence="2">cv. Nisqually</strain>
    </source>
</reference>
<dbReference type="Proteomes" id="UP000006729">
    <property type="component" value="Chromosome 5"/>
</dbReference>
<keyword evidence="2" id="KW-1185">Reference proteome</keyword>